<dbReference type="Pfam" id="PF00226">
    <property type="entry name" value="DnaJ"/>
    <property type="match status" value="1"/>
</dbReference>
<feature type="compositionally biased region" description="Basic and acidic residues" evidence="2">
    <location>
        <begin position="156"/>
        <end position="259"/>
    </location>
</feature>
<dbReference type="SMART" id="SM00271">
    <property type="entry name" value="DnaJ"/>
    <property type="match status" value="1"/>
</dbReference>
<feature type="region of interest" description="Disordered" evidence="2">
    <location>
        <begin position="156"/>
        <end position="267"/>
    </location>
</feature>
<keyword evidence="5" id="KW-1185">Reference proteome</keyword>
<dbReference type="Proteomes" id="UP001319883">
    <property type="component" value="Unassembled WGS sequence"/>
</dbReference>
<dbReference type="Gene3D" id="1.10.287.110">
    <property type="entry name" value="DnaJ domain"/>
    <property type="match status" value="1"/>
</dbReference>
<organism evidence="4 5">
    <name type="scientific">Modicisalibacter tunisiensis</name>
    <dbReference type="NCBI Taxonomy" id="390637"/>
    <lineage>
        <taxon>Bacteria</taxon>
        <taxon>Pseudomonadati</taxon>
        <taxon>Pseudomonadota</taxon>
        <taxon>Gammaproteobacteria</taxon>
        <taxon>Oceanospirillales</taxon>
        <taxon>Halomonadaceae</taxon>
        <taxon>Modicisalibacter</taxon>
    </lineage>
</organism>
<evidence type="ECO:0000313" key="5">
    <source>
        <dbReference type="Proteomes" id="UP001319883"/>
    </source>
</evidence>
<name>A0ABS7WUA2_9GAMM</name>
<dbReference type="EMBL" id="JAGXFD010000001">
    <property type="protein sequence ID" value="MBZ9566192.1"/>
    <property type="molecule type" value="Genomic_DNA"/>
</dbReference>
<dbReference type="PANTHER" id="PTHR24074">
    <property type="entry name" value="CO-CHAPERONE PROTEIN DJLA"/>
    <property type="match status" value="1"/>
</dbReference>
<dbReference type="PRINTS" id="PR00625">
    <property type="entry name" value="JDOMAIN"/>
</dbReference>
<evidence type="ECO:0000313" key="4">
    <source>
        <dbReference type="EMBL" id="MBZ9566192.1"/>
    </source>
</evidence>
<accession>A0ABS7WUA2</accession>
<feature type="domain" description="J" evidence="3">
    <location>
        <begin position="269"/>
        <end position="331"/>
    </location>
</feature>
<reference evidence="4 5" key="1">
    <citation type="submission" date="2021-05" db="EMBL/GenBank/DDBJ databases">
        <title>Petroleum and Energy Research Collection (APPE): ex situ preservation of microbial diversity associated with the oil industry and exploitation of its biotechnological potential.</title>
        <authorList>
            <person name="Paixao C.T.M."/>
            <person name="Gomes M.B."/>
            <person name="Oliveira V.M."/>
        </authorList>
    </citation>
    <scope>NUCLEOTIDE SEQUENCE [LARGE SCALE GENOMIC DNA]</scope>
    <source>
        <strain evidence="4 5">LIT2</strain>
    </source>
</reference>
<dbReference type="PROSITE" id="PS50076">
    <property type="entry name" value="DNAJ_2"/>
    <property type="match status" value="1"/>
</dbReference>
<evidence type="ECO:0000256" key="2">
    <source>
        <dbReference type="SAM" id="MobiDB-lite"/>
    </source>
</evidence>
<dbReference type="SUPFAM" id="SSF46565">
    <property type="entry name" value="Chaperone J-domain"/>
    <property type="match status" value="1"/>
</dbReference>
<evidence type="ECO:0000256" key="1">
    <source>
        <dbReference type="ARBA" id="ARBA00023186"/>
    </source>
</evidence>
<dbReference type="InterPro" id="IPR050817">
    <property type="entry name" value="DjlA_DnaK_co-chaperone"/>
</dbReference>
<dbReference type="CDD" id="cd06257">
    <property type="entry name" value="DnaJ"/>
    <property type="match status" value="1"/>
</dbReference>
<sequence>MPPSSFTPFELLLLKSRNQTDTAALLMLAWILANKARALPEDRDYLDTLAGDFHHGHALAPLIETAATQDMAAIQLAAEVLQKDWQGEPAHPFLRQAIALATSGGPPSHRNHHVLRFLADLLGVAPGALSALFKSVTGQPLPRPEDPSRAGYWAEREHRHQRRAHADDTAQARAEEDARHRRASETRRREEAEARARRQAEEEARRRDEQTRRHRERERADRARRQRERAQQRRHEEEAARRRREQERERQRGQEHDGTRPPPSFDTAHALRVLGLDDRASRGEIKRAYRRLAQLHHPDRFHAQGESRMALASRQFQRIQKAYEHLMQDARFV</sequence>
<evidence type="ECO:0000259" key="3">
    <source>
        <dbReference type="PROSITE" id="PS50076"/>
    </source>
</evidence>
<proteinExistence type="predicted"/>
<dbReference type="InterPro" id="IPR036869">
    <property type="entry name" value="J_dom_sf"/>
</dbReference>
<keyword evidence="1" id="KW-0143">Chaperone</keyword>
<protein>
    <submittedName>
        <fullName evidence="4">J domain-containing protein</fullName>
    </submittedName>
</protein>
<dbReference type="RefSeq" id="WP_224419990.1">
    <property type="nucleotide sequence ID" value="NZ_JAGXFD010000001.1"/>
</dbReference>
<dbReference type="InterPro" id="IPR001623">
    <property type="entry name" value="DnaJ_domain"/>
</dbReference>
<comment type="caution">
    <text evidence="4">The sequence shown here is derived from an EMBL/GenBank/DDBJ whole genome shotgun (WGS) entry which is preliminary data.</text>
</comment>
<gene>
    <name evidence="4" type="ORF">KGQ91_00570</name>
</gene>